<keyword evidence="14" id="KW-0521">NADP</keyword>
<dbReference type="NCBIfam" id="NF010029">
    <property type="entry name" value="PRK13504.1"/>
    <property type="match status" value="1"/>
</dbReference>
<keyword evidence="13" id="KW-0274">FAD</keyword>
<dbReference type="InterPro" id="IPR017927">
    <property type="entry name" value="FAD-bd_FR_type"/>
</dbReference>
<dbReference type="InterPro" id="IPR023173">
    <property type="entry name" value="NADPH_Cyt_P450_Rdtase_alpha"/>
</dbReference>
<dbReference type="NCBIfam" id="TIGR02041">
    <property type="entry name" value="CysI"/>
    <property type="match status" value="1"/>
</dbReference>
<evidence type="ECO:0000256" key="14">
    <source>
        <dbReference type="ARBA" id="ARBA00022857"/>
    </source>
</evidence>
<dbReference type="InterPro" id="IPR036390">
    <property type="entry name" value="WH_DNA-bd_sf"/>
</dbReference>
<dbReference type="Gene3D" id="3.40.50.80">
    <property type="entry name" value="Nucleotide-binding domain of ferredoxin-NADP reductase (FNR) module"/>
    <property type="match status" value="1"/>
</dbReference>
<dbReference type="SUPFAM" id="SSF46785">
    <property type="entry name" value="Winged helix' DNA-binding domain"/>
    <property type="match status" value="1"/>
</dbReference>
<evidence type="ECO:0000256" key="15">
    <source>
        <dbReference type="ARBA" id="ARBA00023002"/>
    </source>
</evidence>
<dbReference type="GO" id="GO:0004783">
    <property type="term" value="F:sulfite reductase (NADPH) activity"/>
    <property type="evidence" value="ECO:0007669"/>
    <property type="project" value="InterPro"/>
</dbReference>
<dbReference type="InterPro" id="IPR005117">
    <property type="entry name" value="NiRdtase/SiRdtase_haem-b_fer"/>
</dbReference>
<dbReference type="Pfam" id="PF00667">
    <property type="entry name" value="FAD_binding_1"/>
    <property type="match status" value="1"/>
</dbReference>
<gene>
    <name evidence="22" type="ORF">G195_000396</name>
</gene>
<dbReference type="InterPro" id="IPR002876">
    <property type="entry name" value="Transcrip_reg_TACO1-like"/>
</dbReference>
<dbReference type="GO" id="GO:0009337">
    <property type="term" value="C:sulfite reductase complex (NADPH)"/>
    <property type="evidence" value="ECO:0007669"/>
    <property type="project" value="InterPro"/>
</dbReference>
<dbReference type="PRINTS" id="PR00371">
    <property type="entry name" value="FPNCR"/>
</dbReference>
<evidence type="ECO:0000259" key="21">
    <source>
        <dbReference type="PROSITE" id="PS51384"/>
    </source>
</evidence>
<dbReference type="Pfam" id="PF03460">
    <property type="entry name" value="NIR_SIR_ferr"/>
    <property type="match status" value="2"/>
</dbReference>
<evidence type="ECO:0000256" key="9">
    <source>
        <dbReference type="ARBA" id="ARBA00022617"/>
    </source>
</evidence>
<keyword evidence="8" id="KW-0028">Amino-acid biosynthesis</keyword>
<reference evidence="22" key="1">
    <citation type="journal article" date="2015" name="Genom Data">
        <title>Draft genome sequences of Phytophthora kernoviae and Phytophthora ramorum lineage EU2 from Scotland.</title>
        <authorList>
            <person name="Sambles C."/>
            <person name="Schlenzig A."/>
            <person name="O'Neill P."/>
            <person name="Grant M."/>
            <person name="Studholme D.J."/>
        </authorList>
    </citation>
    <scope>NUCLEOTIDE SEQUENCE</scope>
    <source>
        <strain evidence="22">00238/432</strain>
    </source>
</reference>
<dbReference type="InterPro" id="IPR003097">
    <property type="entry name" value="CysJ-like_FAD-binding"/>
</dbReference>
<dbReference type="PROSITE" id="PS51118">
    <property type="entry name" value="HTH_HXLR"/>
    <property type="match status" value="1"/>
</dbReference>
<dbReference type="Pfam" id="PF01077">
    <property type="entry name" value="NIR_SIR"/>
    <property type="match status" value="1"/>
</dbReference>
<evidence type="ECO:0000259" key="19">
    <source>
        <dbReference type="PROSITE" id="PS50902"/>
    </source>
</evidence>
<dbReference type="Proteomes" id="UP000702964">
    <property type="component" value="Unassembled WGS sequence"/>
</dbReference>
<evidence type="ECO:0000256" key="4">
    <source>
        <dbReference type="ARBA" id="ARBA00001974"/>
    </source>
</evidence>
<dbReference type="InterPro" id="IPR006067">
    <property type="entry name" value="NO2/SO3_Rdtase_4Fe4S_dom"/>
</dbReference>
<dbReference type="InterPro" id="IPR049083">
    <property type="entry name" value="TACO1_YebC_N"/>
</dbReference>
<feature type="domain" description="FAD-binding FR-type" evidence="21">
    <location>
        <begin position="175"/>
        <end position="392"/>
    </location>
</feature>
<evidence type="ECO:0000256" key="5">
    <source>
        <dbReference type="ARBA" id="ARBA00008724"/>
    </source>
</evidence>
<dbReference type="InterPro" id="IPR036388">
    <property type="entry name" value="WH-like_DNA-bd_sf"/>
</dbReference>
<keyword evidence="18" id="KW-0198">Cysteine biosynthesis</keyword>
<dbReference type="FunFam" id="3.30.413.10:FF:000004">
    <property type="entry name" value="Sulfite reductase [NADPH] hemoprotein beta-component"/>
    <property type="match status" value="1"/>
</dbReference>
<dbReference type="Pfam" id="PF00175">
    <property type="entry name" value="NAD_binding_1"/>
    <property type="match status" value="1"/>
</dbReference>
<comment type="similarity">
    <text evidence="5">Belongs to the TACO1 family.</text>
</comment>
<organism evidence="22 23">
    <name type="scientific">Phytophthora kernoviae 00238/432</name>
    <dbReference type="NCBI Taxonomy" id="1284355"/>
    <lineage>
        <taxon>Eukaryota</taxon>
        <taxon>Sar</taxon>
        <taxon>Stramenopiles</taxon>
        <taxon>Oomycota</taxon>
        <taxon>Peronosporomycetes</taxon>
        <taxon>Peronosporales</taxon>
        <taxon>Peronosporaceae</taxon>
        <taxon>Phytophthora</taxon>
    </lineage>
</organism>
<dbReference type="InterPro" id="IPR017856">
    <property type="entry name" value="Integrase-like_N"/>
</dbReference>
<evidence type="ECO:0000256" key="12">
    <source>
        <dbReference type="ARBA" id="ARBA00022723"/>
    </source>
</evidence>
<dbReference type="InterPro" id="IPR036136">
    <property type="entry name" value="Nit/Sulf_reduc_fer-like_dom_sf"/>
</dbReference>
<evidence type="ECO:0000256" key="3">
    <source>
        <dbReference type="ARBA" id="ARBA00001966"/>
    </source>
</evidence>
<dbReference type="FunFam" id="3.30.70.980:FF:000004">
    <property type="entry name" value="Probable transcriptional regulatory protein YeeN"/>
    <property type="match status" value="1"/>
</dbReference>
<dbReference type="GO" id="GO:0020037">
    <property type="term" value="F:heme binding"/>
    <property type="evidence" value="ECO:0007669"/>
    <property type="project" value="InterPro"/>
</dbReference>
<evidence type="ECO:0000256" key="17">
    <source>
        <dbReference type="ARBA" id="ARBA00023014"/>
    </source>
</evidence>
<dbReference type="Pfam" id="PF01638">
    <property type="entry name" value="HxlR"/>
    <property type="match status" value="1"/>
</dbReference>
<dbReference type="HAMAP" id="MF_00693">
    <property type="entry name" value="Transcrip_reg_TACO1"/>
    <property type="match status" value="1"/>
</dbReference>
<accession>A0A8J4SJL1</accession>
<dbReference type="PANTHER" id="PTHR11493:SF47">
    <property type="entry name" value="SULFITE REDUCTASE [NADPH] SUBUNIT BETA"/>
    <property type="match status" value="1"/>
</dbReference>
<keyword evidence="17" id="KW-0411">Iron-sulfur</keyword>
<dbReference type="InterPro" id="IPR001709">
    <property type="entry name" value="Flavoprot_Pyr_Nucl_cyt_Rdtase"/>
</dbReference>
<dbReference type="InterPro" id="IPR006066">
    <property type="entry name" value="NO2/SO3_Rdtase_FeS/sirohaem_BS"/>
</dbReference>
<feature type="domain" description="Flavodoxin-like" evidence="19">
    <location>
        <begin position="1"/>
        <end position="143"/>
    </location>
</feature>
<evidence type="ECO:0000256" key="18">
    <source>
        <dbReference type="ARBA" id="ARBA00023192"/>
    </source>
</evidence>
<dbReference type="PANTHER" id="PTHR11493">
    <property type="entry name" value="SULFITE REDUCTASE [NADPH] SUBUNIT BETA-RELATED"/>
    <property type="match status" value="1"/>
</dbReference>
<keyword evidence="7" id="KW-0004">4Fe-4S</keyword>
<dbReference type="Gene3D" id="3.30.413.10">
    <property type="entry name" value="Sulfite Reductase Hemoprotein, domain 1"/>
    <property type="match status" value="2"/>
</dbReference>
<dbReference type="InterPro" id="IPR001094">
    <property type="entry name" value="Flavdoxin-like"/>
</dbReference>
<dbReference type="PRINTS" id="PR00369">
    <property type="entry name" value="FLAVODOXIN"/>
</dbReference>
<dbReference type="InterPro" id="IPR011786">
    <property type="entry name" value="CysI"/>
</dbReference>
<evidence type="ECO:0000256" key="7">
    <source>
        <dbReference type="ARBA" id="ARBA00022485"/>
    </source>
</evidence>
<dbReference type="Gene3D" id="3.40.50.360">
    <property type="match status" value="1"/>
</dbReference>
<evidence type="ECO:0000256" key="6">
    <source>
        <dbReference type="ARBA" id="ARBA00010429"/>
    </source>
</evidence>
<evidence type="ECO:0000256" key="8">
    <source>
        <dbReference type="ARBA" id="ARBA00022605"/>
    </source>
</evidence>
<dbReference type="PRINTS" id="PR00397">
    <property type="entry name" value="SIROHAEM"/>
</dbReference>
<dbReference type="SUPFAM" id="SSF75625">
    <property type="entry name" value="YebC-like"/>
    <property type="match status" value="1"/>
</dbReference>
<dbReference type="Gene3D" id="3.30.70.980">
    <property type="match status" value="2"/>
</dbReference>
<evidence type="ECO:0000313" key="23">
    <source>
        <dbReference type="Proteomes" id="UP000702964"/>
    </source>
</evidence>
<dbReference type="InterPro" id="IPR002577">
    <property type="entry name" value="HTH_HxlR"/>
</dbReference>
<dbReference type="GO" id="GO:0010181">
    <property type="term" value="F:FMN binding"/>
    <property type="evidence" value="ECO:0007669"/>
    <property type="project" value="InterPro"/>
</dbReference>
<evidence type="ECO:0000256" key="16">
    <source>
        <dbReference type="ARBA" id="ARBA00023004"/>
    </source>
</evidence>
<protein>
    <recommendedName>
        <fullName evidence="24">Flavodoxin-like domain-containing protein</fullName>
    </recommendedName>
</protein>
<dbReference type="InterPro" id="IPR001433">
    <property type="entry name" value="OxRdtase_FAD/NAD-bd"/>
</dbReference>
<feature type="domain" description="HTH hxlR-type" evidence="20">
    <location>
        <begin position="1"/>
        <end position="82"/>
    </location>
</feature>
<dbReference type="GO" id="GO:0050311">
    <property type="term" value="F:sulfite reductase (ferredoxin) activity"/>
    <property type="evidence" value="ECO:0007669"/>
    <property type="project" value="TreeGrafter"/>
</dbReference>
<evidence type="ECO:0000256" key="11">
    <source>
        <dbReference type="ARBA" id="ARBA00022643"/>
    </source>
</evidence>
<dbReference type="EMBL" id="AOFI03000001">
    <property type="protein sequence ID" value="KAF4326326.1"/>
    <property type="molecule type" value="Genomic_DNA"/>
</dbReference>
<dbReference type="Gene3D" id="1.20.990.10">
    <property type="entry name" value="NADPH-cytochrome p450 Reductase, Chain A, domain 3"/>
    <property type="match status" value="1"/>
</dbReference>
<dbReference type="Gene3D" id="1.10.10.200">
    <property type="match status" value="1"/>
</dbReference>
<dbReference type="GO" id="GO:0019344">
    <property type="term" value="P:cysteine biosynthetic process"/>
    <property type="evidence" value="ECO:0007669"/>
    <property type="project" value="UniProtKB-KW"/>
</dbReference>
<dbReference type="HAMAP" id="MF_01540">
    <property type="entry name" value="CysI"/>
    <property type="match status" value="1"/>
</dbReference>
<evidence type="ECO:0000313" key="22">
    <source>
        <dbReference type="EMBL" id="KAF4326326.1"/>
    </source>
</evidence>
<dbReference type="Pfam" id="PF01709">
    <property type="entry name" value="Transcrip_reg"/>
    <property type="match status" value="1"/>
</dbReference>
<dbReference type="PROSITE" id="PS51384">
    <property type="entry name" value="FAD_FR"/>
    <property type="match status" value="1"/>
</dbReference>
<dbReference type="InterPro" id="IPR045169">
    <property type="entry name" value="NO2/SO3_Rdtase_4Fe4S_prot"/>
</dbReference>
<dbReference type="GO" id="GO:0046872">
    <property type="term" value="F:metal ion binding"/>
    <property type="evidence" value="ECO:0007669"/>
    <property type="project" value="UniProtKB-KW"/>
</dbReference>
<evidence type="ECO:0000259" key="20">
    <source>
        <dbReference type="PROSITE" id="PS51118"/>
    </source>
</evidence>
<dbReference type="GO" id="GO:0000103">
    <property type="term" value="P:sulfate assimilation"/>
    <property type="evidence" value="ECO:0007669"/>
    <property type="project" value="TreeGrafter"/>
</dbReference>
<comment type="cofactor">
    <cofactor evidence="4">
        <name>FAD</name>
        <dbReference type="ChEBI" id="CHEBI:57692"/>
    </cofactor>
</comment>
<evidence type="ECO:0008006" key="24">
    <source>
        <dbReference type="Google" id="ProtNLM"/>
    </source>
</evidence>
<evidence type="ECO:0000256" key="1">
    <source>
        <dbReference type="ARBA" id="ARBA00001917"/>
    </source>
</evidence>
<dbReference type="SUPFAM" id="SSF52343">
    <property type="entry name" value="Ferredoxin reductase-like, C-terminal NADP-linked domain"/>
    <property type="match status" value="1"/>
</dbReference>
<dbReference type="InterPro" id="IPR026564">
    <property type="entry name" value="Transcrip_reg_TACO1-like_dom3"/>
</dbReference>
<dbReference type="SUPFAM" id="SSF63380">
    <property type="entry name" value="Riboflavin synthase domain-like"/>
    <property type="match status" value="1"/>
</dbReference>
<comment type="caution">
    <text evidence="22">The sequence shown here is derived from an EMBL/GenBank/DDBJ whole genome shotgun (WGS) entry which is preliminary data.</text>
</comment>
<dbReference type="Gene3D" id="1.10.10.10">
    <property type="entry name" value="Winged helix-like DNA-binding domain superfamily/Winged helix DNA-binding domain"/>
    <property type="match status" value="1"/>
</dbReference>
<dbReference type="SUPFAM" id="SSF52218">
    <property type="entry name" value="Flavoproteins"/>
    <property type="match status" value="1"/>
</dbReference>
<dbReference type="SUPFAM" id="SSF56014">
    <property type="entry name" value="Nitrite and sulphite reductase 4Fe-4S domain-like"/>
    <property type="match status" value="2"/>
</dbReference>
<keyword evidence="9" id="KW-0349">Heme</keyword>
<dbReference type="SUPFAM" id="SSF55124">
    <property type="entry name" value="Nitrite/Sulfite reductase N-terminal domain-like"/>
    <property type="match status" value="2"/>
</dbReference>
<comment type="cofactor">
    <cofactor evidence="2">
        <name>siroheme</name>
        <dbReference type="ChEBI" id="CHEBI:60052"/>
    </cofactor>
</comment>
<dbReference type="InterPro" id="IPR008254">
    <property type="entry name" value="Flavodoxin/NO_synth"/>
</dbReference>
<dbReference type="NCBIfam" id="NF009044">
    <property type="entry name" value="PRK12378.1"/>
    <property type="match status" value="1"/>
</dbReference>
<dbReference type="InterPro" id="IPR017938">
    <property type="entry name" value="Riboflavin_synthase-like_b-brl"/>
</dbReference>
<comment type="cofactor">
    <cofactor evidence="3">
        <name>[4Fe-4S] cluster</name>
        <dbReference type="ChEBI" id="CHEBI:49883"/>
    </cofactor>
</comment>
<evidence type="ECO:0000256" key="2">
    <source>
        <dbReference type="ARBA" id="ARBA00001929"/>
    </source>
</evidence>
<name>A0A8J4SJL1_9STRA</name>
<dbReference type="InterPro" id="IPR029072">
    <property type="entry name" value="YebC-like"/>
</dbReference>
<keyword evidence="12" id="KW-0479">Metal-binding</keyword>
<keyword evidence="16" id="KW-0408">Iron</keyword>
<dbReference type="InterPro" id="IPR048300">
    <property type="entry name" value="TACO1_YebC-like_2nd/3rd_dom"/>
</dbReference>
<evidence type="ECO:0000256" key="10">
    <source>
        <dbReference type="ARBA" id="ARBA00022630"/>
    </source>
</evidence>
<dbReference type="GO" id="GO:0051539">
    <property type="term" value="F:4 iron, 4 sulfur cluster binding"/>
    <property type="evidence" value="ECO:0007669"/>
    <property type="project" value="UniProtKB-KW"/>
</dbReference>
<keyword evidence="11" id="KW-0288">FMN</keyword>
<dbReference type="InterPro" id="IPR045854">
    <property type="entry name" value="NO2/SO3_Rdtase_4Fe4S_sf"/>
</dbReference>
<comment type="similarity">
    <text evidence="6">Belongs to the nitrite and sulfite reductase 4Fe-4S domain family.</text>
</comment>
<dbReference type="PROSITE" id="PS50902">
    <property type="entry name" value="FLAVODOXIN_LIKE"/>
    <property type="match status" value="1"/>
</dbReference>
<dbReference type="InterPro" id="IPR029039">
    <property type="entry name" value="Flavoprotein-like_sf"/>
</dbReference>
<dbReference type="Gene3D" id="2.40.30.10">
    <property type="entry name" value="Translation factors"/>
    <property type="match status" value="1"/>
</dbReference>
<dbReference type="AlphaFoldDB" id="A0A8J4SJL1"/>
<keyword evidence="10" id="KW-0285">Flavoprotein</keyword>
<proteinExistence type="inferred from homology"/>
<evidence type="ECO:0000256" key="13">
    <source>
        <dbReference type="ARBA" id="ARBA00022827"/>
    </source>
</evidence>
<reference evidence="22" key="2">
    <citation type="submission" date="2020-02" db="EMBL/GenBank/DDBJ databases">
        <authorList>
            <person name="Studholme D.J."/>
        </authorList>
    </citation>
    <scope>NUCLEOTIDE SEQUENCE</scope>
    <source>
        <strain evidence="22">00238/432</strain>
    </source>
</reference>
<sequence length="1211" mass="135352">MLGNPVLGKKRTSELRRAIPGITQKVLTQQLRDLEKNEIIHRIIHPQIPPKVEYELTDTHGEGEPPDNAIPLHEFLHSKRAPKLEGLRYSVLALGDTSYEFFCQTGKDFDNRLQELGGTALVPRVDCDVDFDEAAAAWMNDVLASLSSTSDAAGTITSEAVVAAVSSGESEFNRTNPFKAEVLENLNLNGRGSDRETRHIELSLEGSNLEYEPGDSLGVFPENHPRLVDELIAAMEWNADERVTVNKAGEQVSVREALLRYFEITAVTKPVVEQLAKLNPGSGLPALLADNSEFRKVMNSCDLLDLVHDYGLKGIPAASFVAVLRKIPARLYSIASSSKSFPDEVHLTVRTVRYDSRGRERYGVCSVHLAERTEIGDTLPVFIQQNPNFKLPENPDAPIIMVGPGTGVAPFRSFLGEREETGAGGKTWLFYGDQHFSTDFLYQTEWQRWLKDGVLTKMDVAFSRDAEEKVYRTNSDVEDIKIKSNYLRGSLTETLADRISGAIPEDDNRLMKHHGSYMQDDRDLRNERNKSKLEPAYQFMLRVRASGGIVTPEQWLMMDRVAHKYANETIRLTTRQSFQLHGVLKWDLKNTIREVNDSLLSTLAACGDVNRNVMCNPNPDQSDIHAEVYEWACQVSNHLDPRTRAYHELWLDGEKIIDSQDSDEEVEPIYGKVYLPRKFKIGIAVPPSNDVDVFSQDLGFIAIVENGKLQGFNVSVGGGMGMSHGDPKTYPQVSKVIGFCTAEQMIDVAEKTVMIQRDYGDRAVRKHARFKYTIDDRGLAWFVEELTSRLGWKLDAAREFHFDHNGDRYGWVRGSNGRWHYTLFIQNGRVKDVDGYPLMTGLREIAKVHTGDFRLTANQNLIIGNVSSQKKKKIEALIQQYNLTDGAHYSALRRSSMACVALPTCGLAMAESERYLPSLIDKLEPVLDEAGLRDEEIVIRMTGCPNGCARPMLAEISFIGKAPGKYNMYLGGSFTGHRLNKLERNDGEHFGDFVIRAGYVPEVLDAAKKGEPDPEANRALKVVLERAKTYNVPKAIIDRAMEKAKGSGDENYEELRYEGFGPNGAMVIVDALTNNVNRTAPEVRSAFNKNAGNMGVSGSVAYMFDPTAVIGVEGKNSEEVLELLLEADVDVRDIVDEDDAVIVYAEPDQFHAVQEAFKAAGVTEFTVAELTMLAQNHIELPEDAQAQFEKLIDALEDLEDVQQVYHNVEFV</sequence>
<dbReference type="InterPro" id="IPR039261">
    <property type="entry name" value="FNR_nucleotide-bd"/>
</dbReference>
<dbReference type="GO" id="GO:0050661">
    <property type="term" value="F:NADP binding"/>
    <property type="evidence" value="ECO:0007669"/>
    <property type="project" value="InterPro"/>
</dbReference>
<keyword evidence="15" id="KW-0560">Oxidoreductase</keyword>
<dbReference type="Pfam" id="PF20772">
    <property type="entry name" value="TACO1_YebC_N"/>
    <property type="match status" value="1"/>
</dbReference>
<comment type="cofactor">
    <cofactor evidence="1">
        <name>FMN</name>
        <dbReference type="ChEBI" id="CHEBI:58210"/>
    </cofactor>
</comment>